<keyword evidence="4" id="KW-0975">Bacterial flagellum</keyword>
<dbReference type="EMBL" id="UOGA01000184">
    <property type="protein sequence ID" value="VAX20719.1"/>
    <property type="molecule type" value="Genomic_DNA"/>
</dbReference>
<comment type="subcellular location">
    <subcellularLocation>
        <location evidence="1">Bacterial flagellum basal body</location>
    </subcellularLocation>
</comment>
<evidence type="ECO:0000259" key="6">
    <source>
        <dbReference type="Pfam" id="PF00460"/>
    </source>
</evidence>
<feature type="domain" description="Flagellar basal body rod protein N-terminal" evidence="6">
    <location>
        <begin position="8"/>
        <end position="35"/>
    </location>
</feature>
<evidence type="ECO:0000256" key="1">
    <source>
        <dbReference type="ARBA" id="ARBA00004117"/>
    </source>
</evidence>
<dbReference type="PANTHER" id="PTHR30435:SF2">
    <property type="entry name" value="FLAGELLAR BASAL-BODY ROD PROTEIN FLGC"/>
    <property type="match status" value="1"/>
</dbReference>
<keyword evidence="8" id="KW-0966">Cell projection</keyword>
<dbReference type="PROSITE" id="PS00588">
    <property type="entry name" value="FLAGELLA_BB_ROD"/>
    <property type="match status" value="1"/>
</dbReference>
<proteinExistence type="inferred from homology"/>
<dbReference type="GO" id="GO:0030694">
    <property type="term" value="C:bacterial-type flagellum basal body, rod"/>
    <property type="evidence" value="ECO:0007669"/>
    <property type="project" value="InterPro"/>
</dbReference>
<evidence type="ECO:0000313" key="8">
    <source>
        <dbReference type="EMBL" id="VAX20719.1"/>
    </source>
</evidence>
<dbReference type="InterPro" id="IPR001444">
    <property type="entry name" value="Flag_bb_rod_N"/>
</dbReference>
<evidence type="ECO:0000256" key="3">
    <source>
        <dbReference type="ARBA" id="ARBA00017941"/>
    </source>
</evidence>
<dbReference type="InterPro" id="IPR006299">
    <property type="entry name" value="FlgC"/>
</dbReference>
<organism evidence="8">
    <name type="scientific">hydrothermal vent metagenome</name>
    <dbReference type="NCBI Taxonomy" id="652676"/>
    <lineage>
        <taxon>unclassified sequences</taxon>
        <taxon>metagenomes</taxon>
        <taxon>ecological metagenomes</taxon>
    </lineage>
</organism>
<accession>A0A3B1BS21</accession>
<dbReference type="AlphaFoldDB" id="A0A3B1BS21"/>
<evidence type="ECO:0000256" key="4">
    <source>
        <dbReference type="ARBA" id="ARBA00023143"/>
    </source>
</evidence>
<dbReference type="NCBIfam" id="TIGR01395">
    <property type="entry name" value="FlgC"/>
    <property type="match status" value="1"/>
</dbReference>
<comment type="subunit">
    <text evidence="5">The basal body constitutes a major portion of the flagellar organelle and consists of four rings (L,P,S, and M) mounted on a central rod. The rod consists of about 26 subunits of FlgG in the distal portion, and FlgB, FlgC and FlgF are thought to build up the proximal portion of the rod with about 6 subunits each.</text>
</comment>
<gene>
    <name evidence="8" type="ORF">MNBD_NITROSPINAE04-1546</name>
</gene>
<sequence>MDLMSALKISSSGMALQRARMNVVSSNLANINTTRTPEGGPYKRKSVVAEAVPIKKDSFSKEMSNAVRGVKVVEIKEDHSEPRMVYDPAHPDADERGYVAMPNVNMMSEMLDMVNASRAYEANATAVNTIKSMAQKALEIGQR</sequence>
<comment type="similarity">
    <text evidence="2">Belongs to the flagella basal body rod proteins family.</text>
</comment>
<keyword evidence="8" id="KW-0282">Flagellum</keyword>
<name>A0A3B1BS21_9ZZZZ</name>
<dbReference type="Pfam" id="PF06429">
    <property type="entry name" value="Flg_bbr_C"/>
    <property type="match status" value="1"/>
</dbReference>
<dbReference type="InterPro" id="IPR010930">
    <property type="entry name" value="Flg_bb/hook_C_dom"/>
</dbReference>
<evidence type="ECO:0000259" key="7">
    <source>
        <dbReference type="Pfam" id="PF06429"/>
    </source>
</evidence>
<dbReference type="PANTHER" id="PTHR30435">
    <property type="entry name" value="FLAGELLAR PROTEIN"/>
    <property type="match status" value="1"/>
</dbReference>
<reference evidence="8" key="1">
    <citation type="submission" date="2018-06" db="EMBL/GenBank/DDBJ databases">
        <authorList>
            <person name="Zhirakovskaya E."/>
        </authorList>
    </citation>
    <scope>NUCLEOTIDE SEQUENCE</scope>
</reference>
<dbReference type="GO" id="GO:0071978">
    <property type="term" value="P:bacterial-type flagellum-dependent swarming motility"/>
    <property type="evidence" value="ECO:0007669"/>
    <property type="project" value="TreeGrafter"/>
</dbReference>
<feature type="domain" description="Flagellar basal-body/hook protein C-terminal" evidence="7">
    <location>
        <begin position="96"/>
        <end position="139"/>
    </location>
</feature>
<evidence type="ECO:0000256" key="5">
    <source>
        <dbReference type="ARBA" id="ARBA00025933"/>
    </source>
</evidence>
<protein>
    <recommendedName>
        <fullName evidence="3">Flagellar basal-body rod protein FlgC</fullName>
    </recommendedName>
</protein>
<keyword evidence="8" id="KW-0969">Cilium</keyword>
<evidence type="ECO:0000256" key="2">
    <source>
        <dbReference type="ARBA" id="ARBA00009677"/>
    </source>
</evidence>
<dbReference type="InterPro" id="IPR019776">
    <property type="entry name" value="Flagellar_basal_body_rod_CS"/>
</dbReference>
<dbReference type="Pfam" id="PF00460">
    <property type="entry name" value="Flg_bb_rod"/>
    <property type="match status" value="1"/>
</dbReference>